<keyword evidence="2" id="KW-0472">Membrane</keyword>
<proteinExistence type="predicted"/>
<feature type="transmembrane region" description="Helical" evidence="2">
    <location>
        <begin position="58"/>
        <end position="76"/>
    </location>
</feature>
<dbReference type="Gene3D" id="2.40.50.100">
    <property type="match status" value="1"/>
</dbReference>
<evidence type="ECO:0000256" key="2">
    <source>
        <dbReference type="SAM" id="Phobius"/>
    </source>
</evidence>
<keyword evidence="1" id="KW-0175">Coiled coil</keyword>
<dbReference type="Gene3D" id="6.10.140.1990">
    <property type="match status" value="1"/>
</dbReference>
<dbReference type="InterPro" id="IPR050739">
    <property type="entry name" value="MFP"/>
</dbReference>
<feature type="coiled-coil region" evidence="1">
    <location>
        <begin position="165"/>
        <end position="192"/>
    </location>
</feature>
<keyword evidence="2" id="KW-0812">Transmembrane</keyword>
<dbReference type="InterPro" id="IPR030190">
    <property type="entry name" value="MacA_alpha-hairpin_sf"/>
</dbReference>
<dbReference type="GO" id="GO:1990961">
    <property type="term" value="P:xenobiotic detoxification by transmembrane export across the plasma membrane"/>
    <property type="evidence" value="ECO:0007669"/>
    <property type="project" value="InterPro"/>
</dbReference>
<dbReference type="PRINTS" id="PR01490">
    <property type="entry name" value="RTXTOXIND"/>
</dbReference>
<dbReference type="AlphaFoldDB" id="A0A366EPZ8"/>
<dbReference type="PANTHER" id="PTHR30386">
    <property type="entry name" value="MEMBRANE FUSION SUBUNIT OF EMRAB-TOLC MULTIDRUG EFFLUX PUMP"/>
    <property type="match status" value="1"/>
</dbReference>
<accession>A0A366EPZ8</accession>
<keyword evidence="2" id="KW-1133">Transmembrane helix</keyword>
<dbReference type="EMBL" id="QNRK01000041">
    <property type="protein sequence ID" value="RBP04036.1"/>
    <property type="molecule type" value="Genomic_DNA"/>
</dbReference>
<feature type="domain" description="Multidrug resistance protein MdtA-like barrel-sandwich hybrid" evidence="3">
    <location>
        <begin position="97"/>
        <end position="306"/>
    </location>
</feature>
<dbReference type="PANTHER" id="PTHR30386:SF24">
    <property type="entry name" value="MULTIDRUG RESISTANCE EFFLUX PUMP"/>
    <property type="match status" value="1"/>
</dbReference>
<comment type="caution">
    <text evidence="4">The sequence shown here is derived from an EMBL/GenBank/DDBJ whole genome shotgun (WGS) entry which is preliminary data.</text>
</comment>
<dbReference type="GO" id="GO:0019898">
    <property type="term" value="C:extrinsic component of membrane"/>
    <property type="evidence" value="ECO:0007669"/>
    <property type="project" value="InterPro"/>
</dbReference>
<reference evidence="4 5" key="1">
    <citation type="submission" date="2018-06" db="EMBL/GenBank/DDBJ databases">
        <title>Genomic Encyclopedia of Type Strains, Phase IV (KMG-IV): sequencing the most valuable type-strain genomes for metagenomic binning, comparative biology and taxonomic classification.</title>
        <authorList>
            <person name="Goeker M."/>
        </authorList>
    </citation>
    <scope>NUCLEOTIDE SEQUENCE [LARGE SCALE GENOMIC DNA]</scope>
    <source>
        <strain evidence="4 5">DSM 24875</strain>
    </source>
</reference>
<keyword evidence="5" id="KW-1185">Reference proteome</keyword>
<dbReference type="OrthoDB" id="9811754at2"/>
<dbReference type="GO" id="GO:1990195">
    <property type="term" value="C:macrolide transmembrane transporter complex"/>
    <property type="evidence" value="ECO:0007669"/>
    <property type="project" value="InterPro"/>
</dbReference>
<organism evidence="4 5">
    <name type="scientific">Roseiarcus fermentans</name>
    <dbReference type="NCBI Taxonomy" id="1473586"/>
    <lineage>
        <taxon>Bacteria</taxon>
        <taxon>Pseudomonadati</taxon>
        <taxon>Pseudomonadota</taxon>
        <taxon>Alphaproteobacteria</taxon>
        <taxon>Hyphomicrobiales</taxon>
        <taxon>Roseiarcaceae</taxon>
        <taxon>Roseiarcus</taxon>
    </lineage>
</organism>
<evidence type="ECO:0000313" key="5">
    <source>
        <dbReference type="Proteomes" id="UP000253529"/>
    </source>
</evidence>
<dbReference type="SUPFAM" id="SSF111369">
    <property type="entry name" value="HlyD-like secretion proteins"/>
    <property type="match status" value="2"/>
</dbReference>
<sequence length="432" mass="44640">MDDEVAVSAPASESRAVATAPSTAVSALAPAGGPPAAPRAAAGAPVAAAPKRSGLRRLVLPVLLIAAIGYAGTWGYDYFVEGRFLVSTDDAYVGADTAIIAAKASGHLLQVPVVANQVVRQGDLLAQIDDGDYRLAVESAQGKIDTQDATIARFGRQIDAQGAIIDQARAQIEASQAQLRSSQADAERAALEYDRSLKLAQTNFGSQQRLEQATADRDRTIAAIAGAKASAAAAAAALEGAKATLDVLKAQQGEATRQRDELTTALARAKRDLGFTRVVAPFDGVVGNKAAEVGNLVQPGTRLMALVPLNASYVDANFKETQLDGMKPGQKVDVAIDALGGRTIPGVVSSISPASGSQFSLLPPDNATGNFTKVVQRVAVRVTFPEDVLKETPLRPGLSVVATVHTRDPDAPKPTLLGALGLDAFGKATAKP</sequence>
<evidence type="ECO:0000256" key="1">
    <source>
        <dbReference type="SAM" id="Coils"/>
    </source>
</evidence>
<dbReference type="Gene3D" id="2.40.30.170">
    <property type="match status" value="1"/>
</dbReference>
<gene>
    <name evidence="4" type="ORF">DFR50_1418</name>
</gene>
<dbReference type="Pfam" id="PF25917">
    <property type="entry name" value="BSH_RND"/>
    <property type="match status" value="1"/>
</dbReference>
<dbReference type="RefSeq" id="WP_113892318.1">
    <property type="nucleotide sequence ID" value="NZ_QNRK01000041.1"/>
</dbReference>
<evidence type="ECO:0000313" key="4">
    <source>
        <dbReference type="EMBL" id="RBP04036.1"/>
    </source>
</evidence>
<evidence type="ECO:0000259" key="3">
    <source>
        <dbReference type="Pfam" id="PF25917"/>
    </source>
</evidence>
<dbReference type="Proteomes" id="UP000253529">
    <property type="component" value="Unassembled WGS sequence"/>
</dbReference>
<dbReference type="InterPro" id="IPR058625">
    <property type="entry name" value="MdtA-like_BSH"/>
</dbReference>
<protein>
    <submittedName>
        <fullName evidence="4">Membrane fusion protein (Multidrug efflux system)</fullName>
    </submittedName>
</protein>
<name>A0A366EPZ8_9HYPH</name>